<dbReference type="EMBL" id="JH597761">
    <property type="protein sequence ID" value="EHP71141.1"/>
    <property type="molecule type" value="Genomic_DNA"/>
</dbReference>
<proteinExistence type="predicted"/>
<name>H2C145_9CREN</name>
<dbReference type="AlphaFoldDB" id="H2C145"/>
<organism evidence="1 2">
    <name type="scientific">Metallosphaera yellowstonensis MK1</name>
    <dbReference type="NCBI Taxonomy" id="671065"/>
    <lineage>
        <taxon>Archaea</taxon>
        <taxon>Thermoproteota</taxon>
        <taxon>Thermoprotei</taxon>
        <taxon>Sulfolobales</taxon>
        <taxon>Sulfolobaceae</taxon>
        <taxon>Metallosphaera</taxon>
    </lineage>
</organism>
<sequence length="196" mass="22184">MRGLAQVQDTNVVVEILRKRLDLEASGSELYLPFLLSFTDPGYRLSLMKLVAGEVEHSYRLYLVLTSLGVEGRRIAEDGFNKRSRFSRVLDVRPESKEEALVHAFITRIVSLAHLEQVRATLEPLSSQLNLPLIEKQERLQLTWLENVISGTNLNLRHTLLKYHHLAEELARDLGLSGESTAKVMEKLNDVLGSIP</sequence>
<protein>
    <submittedName>
        <fullName evidence="1">Uncharacterized protein</fullName>
    </submittedName>
</protein>
<dbReference type="STRING" id="671065.MetMK1DRAFT_00016450"/>
<keyword evidence="2" id="KW-1185">Reference proteome</keyword>
<evidence type="ECO:0000313" key="2">
    <source>
        <dbReference type="Proteomes" id="UP000003980"/>
    </source>
</evidence>
<accession>H2C145</accession>
<dbReference type="Proteomes" id="UP000003980">
    <property type="component" value="Unassembled WGS sequence"/>
</dbReference>
<evidence type="ECO:0000313" key="1">
    <source>
        <dbReference type="EMBL" id="EHP71141.1"/>
    </source>
</evidence>
<dbReference type="HOGENOM" id="CLU_1387615_0_0_2"/>
<reference evidence="1 2" key="1">
    <citation type="submission" date="2012-01" db="EMBL/GenBank/DDBJ databases">
        <title>Improved High-Quality Draft sequence of Metallosphaera yellowstonensis MK1.</title>
        <authorList>
            <consortium name="US DOE Joint Genome Institute"/>
            <person name="Lucas S."/>
            <person name="Han J."/>
            <person name="Cheng J.-F."/>
            <person name="Goodwin L."/>
            <person name="Pitluck S."/>
            <person name="Peters L."/>
            <person name="Teshima H."/>
            <person name="Detter J.C."/>
            <person name="Han C."/>
            <person name="Tapia R."/>
            <person name="Land M."/>
            <person name="Hauser L."/>
            <person name="Kyrpides N."/>
            <person name="Kozubal M."/>
            <person name="Macur R.E."/>
            <person name="Jay Z."/>
            <person name="Inskeep W."/>
            <person name="Woyke T."/>
        </authorList>
    </citation>
    <scope>NUCLEOTIDE SEQUENCE [LARGE SCALE GENOMIC DNA]</scope>
    <source>
        <strain evidence="1 2">MK1</strain>
    </source>
</reference>
<gene>
    <name evidence="1" type="ORF">MetMK1DRAFT_00016450</name>
</gene>